<gene>
    <name evidence="5" type="ORF">NB063_04075</name>
</gene>
<dbReference type="Proteomes" id="UP001202961">
    <property type="component" value="Unassembled WGS sequence"/>
</dbReference>
<dbReference type="InterPro" id="IPR016518">
    <property type="entry name" value="Alpha-L-fucosidase"/>
</dbReference>
<evidence type="ECO:0000259" key="3">
    <source>
        <dbReference type="Pfam" id="PF21307"/>
    </source>
</evidence>
<keyword evidence="1" id="KW-0732">Signal</keyword>
<dbReference type="RefSeq" id="WP_250927463.1">
    <property type="nucleotide sequence ID" value="NZ_JAMQBK010000013.1"/>
</dbReference>
<comment type="caution">
    <text evidence="5">The sequence shown here is derived from an EMBL/GenBank/DDBJ whole genome shotgun (WGS) entry which is preliminary data.</text>
</comment>
<dbReference type="Gene3D" id="1.50.10.10">
    <property type="match status" value="1"/>
</dbReference>
<feature type="domain" description="Alpha fucosidase A-like C-terminal" evidence="3">
    <location>
        <begin position="716"/>
        <end position="778"/>
    </location>
</feature>
<evidence type="ECO:0000259" key="4">
    <source>
        <dbReference type="Pfam" id="PF22124"/>
    </source>
</evidence>
<accession>A0ABT0TYX1</accession>
<name>A0ABT0TYX1_9BACT</name>
<dbReference type="Pfam" id="PF21307">
    <property type="entry name" value="Glyco_hydro_95_C"/>
    <property type="match status" value="1"/>
</dbReference>
<evidence type="ECO:0000256" key="1">
    <source>
        <dbReference type="SAM" id="SignalP"/>
    </source>
</evidence>
<dbReference type="PIRSF" id="PIRSF007663">
    <property type="entry name" value="UCP007663"/>
    <property type="match status" value="1"/>
</dbReference>
<dbReference type="InterPro" id="IPR008928">
    <property type="entry name" value="6-hairpin_glycosidase_sf"/>
</dbReference>
<dbReference type="Pfam" id="PF22124">
    <property type="entry name" value="Glyco_hydro_95_cat"/>
    <property type="match status" value="1"/>
</dbReference>
<reference evidence="5 6" key="1">
    <citation type="journal article" date="2022" name="Syst. Appl. Microbiol.">
        <title>Rhodopirellula aestuarii sp. nov., a novel member of the genus Rhodopirellula isolated from brackish sediments collected in the Tagus River estuary, Portugal.</title>
        <authorList>
            <person name="Vitorino I.R."/>
            <person name="Klimek D."/>
            <person name="Calusinska M."/>
            <person name="Lobo-da-Cunha A."/>
            <person name="Vasconcelos V."/>
            <person name="Lage O.M."/>
        </authorList>
    </citation>
    <scope>NUCLEOTIDE SEQUENCE [LARGE SCALE GENOMIC DNA]</scope>
    <source>
        <strain evidence="5 6">ICT_H3.1</strain>
    </source>
</reference>
<feature type="domain" description="Glycosyl hydrolase family 95 catalytic" evidence="4">
    <location>
        <begin position="309"/>
        <end position="714"/>
    </location>
</feature>
<proteinExistence type="predicted"/>
<feature type="signal peptide" evidence="1">
    <location>
        <begin position="1"/>
        <end position="21"/>
    </location>
</feature>
<dbReference type="Pfam" id="PF14498">
    <property type="entry name" value="Glyco_hyd_65N_2"/>
    <property type="match status" value="1"/>
</dbReference>
<dbReference type="EMBL" id="JAMQBK010000013">
    <property type="protein sequence ID" value="MCM2369793.1"/>
    <property type="molecule type" value="Genomic_DNA"/>
</dbReference>
<dbReference type="InterPro" id="IPR027414">
    <property type="entry name" value="GH95_N_dom"/>
</dbReference>
<evidence type="ECO:0000259" key="2">
    <source>
        <dbReference type="Pfam" id="PF14498"/>
    </source>
</evidence>
<dbReference type="SUPFAM" id="SSF48208">
    <property type="entry name" value="Six-hairpin glycosidases"/>
    <property type="match status" value="1"/>
</dbReference>
<dbReference type="InterPro" id="IPR049053">
    <property type="entry name" value="AFCA-like_C"/>
</dbReference>
<keyword evidence="6" id="KW-1185">Reference proteome</keyword>
<dbReference type="GO" id="GO:0016787">
    <property type="term" value="F:hydrolase activity"/>
    <property type="evidence" value="ECO:0007669"/>
    <property type="project" value="UniProtKB-KW"/>
</dbReference>
<keyword evidence="5" id="KW-0378">Hydrolase</keyword>
<dbReference type="PANTHER" id="PTHR31084">
    <property type="entry name" value="ALPHA-L-FUCOSIDASE 2"/>
    <property type="match status" value="1"/>
</dbReference>
<protein>
    <submittedName>
        <fullName evidence="5">Glycoside hydrolase family 95 protein</fullName>
    </submittedName>
</protein>
<organism evidence="5 6">
    <name type="scientific">Aporhodopirellula aestuarii</name>
    <dbReference type="NCBI Taxonomy" id="2950107"/>
    <lineage>
        <taxon>Bacteria</taxon>
        <taxon>Pseudomonadati</taxon>
        <taxon>Planctomycetota</taxon>
        <taxon>Planctomycetia</taxon>
        <taxon>Pirellulales</taxon>
        <taxon>Pirellulaceae</taxon>
        <taxon>Aporhodopirellula</taxon>
    </lineage>
</organism>
<dbReference type="PANTHER" id="PTHR31084:SF0">
    <property type="entry name" value="ALPHA-L-FUCOSIDASE 2"/>
    <property type="match status" value="1"/>
</dbReference>
<feature type="chain" id="PRO_5047254008" evidence="1">
    <location>
        <begin position="22"/>
        <end position="804"/>
    </location>
</feature>
<dbReference type="InterPro" id="IPR012341">
    <property type="entry name" value="6hp_glycosidase-like_sf"/>
</dbReference>
<sequence length="804" mass="88902">MKKQMIAGLVLVLCAAVQTHAQNRGYFNYKEAAGVLPLNQPPSEPLSLWYNQPSKVWEDALPVGNGRMGAMVYGGVSKERITLNEDTIWAGPPVPVVKENVSDTIQEVRRLLFAGQYAEAQKLQQSVMSPRISPRSYQPLGELVLDFGDVAKASGYRRDLNLDTAVATTVYEVDGVTFTREVFASPVDDVVVVRLAADNPGALSFAMRVNREGIFSVTPSGNDTLIATGQASHGDKHLGVKFASRYKVVAENGSTTTQNSGVSVSGADSAVIYVTAATDYNRDDTANPFTHDLEAVCAKVEVAATEKAYSQLKADSIASHQKYFRRVSLDLGEPSSEDTLSRLEGYRNPRSTKIDPNFEALFFQYGRYLLITSSRPGTMPANLQGVWNKDMQAPWNSDYHININMQMNYWLAEVTNLSECHLPFMDYIERLVPSGQKTARDLYSCRGFLAGHGSDAWHSAVPFGMAQYGQWVVGGAWCTRHFMQHYRFTKDRKFLEERAYPILKESALFFLDWLVEDPKTGKLVSGPSTSPENKFFIPGTKEKSNLTMGPSMDQQIIWDVFSNTLEAAEILGIDDAFTQDVQQALDKLAMPKIGSDGRLMEWTEEFAEPEPGHRHISHLYGLYPGRQYNQTDTPEYMAAMRKSIDTRLASGGGHTGWSRAWIINFWARFKDADNAHENLVMLLKKSTYNNLFDKHAPFQIDGNFGGAAGMAEMLLQSHTGEIELLPVLPEAWADGAVTGLCARGGFEVDMQWKDGELVSGTLRSKTGLPCTVRYRDQVLKLATEKGGSYDLGALATAGDAVAPL</sequence>
<dbReference type="InterPro" id="IPR054363">
    <property type="entry name" value="GH95_cat"/>
</dbReference>
<evidence type="ECO:0000313" key="5">
    <source>
        <dbReference type="EMBL" id="MCM2369793.1"/>
    </source>
</evidence>
<evidence type="ECO:0000313" key="6">
    <source>
        <dbReference type="Proteomes" id="UP001202961"/>
    </source>
</evidence>
<feature type="domain" description="Glycosyl hydrolase family 95 N-terminal" evidence="2">
    <location>
        <begin position="48"/>
        <end position="281"/>
    </location>
</feature>